<evidence type="ECO:0000259" key="5">
    <source>
        <dbReference type="Pfam" id="PF00725"/>
    </source>
</evidence>
<dbReference type="EMBL" id="QLMC01000005">
    <property type="protein sequence ID" value="RAJ94519.1"/>
    <property type="molecule type" value="Genomic_DNA"/>
</dbReference>
<accession>A0A327WR90</accession>
<dbReference type="InterPro" id="IPR006176">
    <property type="entry name" value="3-OHacyl-CoA_DH_NAD-bd"/>
</dbReference>
<dbReference type="PANTHER" id="PTHR48075">
    <property type="entry name" value="3-HYDROXYACYL-COA DEHYDROGENASE FAMILY PROTEIN"/>
    <property type="match status" value="1"/>
</dbReference>
<dbReference type="SUPFAM" id="SSF51735">
    <property type="entry name" value="NAD(P)-binding Rossmann-fold domains"/>
    <property type="match status" value="1"/>
</dbReference>
<dbReference type="GO" id="GO:0016616">
    <property type="term" value="F:oxidoreductase activity, acting on the CH-OH group of donors, NAD or NADP as acceptor"/>
    <property type="evidence" value="ECO:0007669"/>
    <property type="project" value="InterPro"/>
</dbReference>
<keyword evidence="4" id="KW-1133">Transmembrane helix</keyword>
<dbReference type="Gene3D" id="1.10.1040.10">
    <property type="entry name" value="N-(1-d-carboxylethyl)-l-norvaline Dehydrogenase, domain 2"/>
    <property type="match status" value="1"/>
</dbReference>
<proteinExistence type="inferred from homology"/>
<protein>
    <submittedName>
        <fullName evidence="7">3-hydroxybutyryl-CoA dehydrogenase</fullName>
    </submittedName>
</protein>
<feature type="domain" description="3-hydroxyacyl-CoA dehydrogenase NAD binding" evidence="6">
    <location>
        <begin position="12"/>
        <end position="189"/>
    </location>
</feature>
<dbReference type="InterPro" id="IPR006180">
    <property type="entry name" value="3-OHacyl-CoA_DH_CS"/>
</dbReference>
<dbReference type="Gene3D" id="3.40.50.720">
    <property type="entry name" value="NAD(P)-binding Rossmann-like Domain"/>
    <property type="match status" value="1"/>
</dbReference>
<evidence type="ECO:0000256" key="4">
    <source>
        <dbReference type="SAM" id="Phobius"/>
    </source>
</evidence>
<evidence type="ECO:0000313" key="8">
    <source>
        <dbReference type="Proteomes" id="UP000248790"/>
    </source>
</evidence>
<evidence type="ECO:0000313" key="7">
    <source>
        <dbReference type="EMBL" id="RAJ94519.1"/>
    </source>
</evidence>
<organism evidence="7 8">
    <name type="scientific">Larkinella arboricola</name>
    <dbReference type="NCBI Taxonomy" id="643671"/>
    <lineage>
        <taxon>Bacteria</taxon>
        <taxon>Pseudomonadati</taxon>
        <taxon>Bacteroidota</taxon>
        <taxon>Cytophagia</taxon>
        <taxon>Cytophagales</taxon>
        <taxon>Spirosomataceae</taxon>
        <taxon>Larkinella</taxon>
    </lineage>
</organism>
<dbReference type="GO" id="GO:0006631">
    <property type="term" value="P:fatty acid metabolic process"/>
    <property type="evidence" value="ECO:0007669"/>
    <property type="project" value="InterPro"/>
</dbReference>
<dbReference type="Pfam" id="PF00725">
    <property type="entry name" value="3HCDH"/>
    <property type="match status" value="1"/>
</dbReference>
<feature type="transmembrane region" description="Helical" evidence="4">
    <location>
        <begin position="12"/>
        <end position="30"/>
    </location>
</feature>
<keyword evidence="2" id="KW-0560">Oxidoreductase</keyword>
<dbReference type="PANTHER" id="PTHR48075:SF5">
    <property type="entry name" value="3-HYDROXYBUTYRYL-COA DEHYDROGENASE"/>
    <property type="match status" value="1"/>
</dbReference>
<feature type="site" description="Important for catalytic activity" evidence="3">
    <location>
        <position position="145"/>
    </location>
</feature>
<dbReference type="OrthoDB" id="9771883at2"/>
<reference evidence="7 8" key="1">
    <citation type="submission" date="2018-06" db="EMBL/GenBank/DDBJ databases">
        <title>Genomic Encyclopedia of Archaeal and Bacterial Type Strains, Phase II (KMG-II): from individual species to whole genera.</title>
        <authorList>
            <person name="Goeker M."/>
        </authorList>
    </citation>
    <scope>NUCLEOTIDE SEQUENCE [LARGE SCALE GENOMIC DNA]</scope>
    <source>
        <strain evidence="7 8">DSM 21851</strain>
    </source>
</reference>
<evidence type="ECO:0000259" key="6">
    <source>
        <dbReference type="Pfam" id="PF02737"/>
    </source>
</evidence>
<dbReference type="Pfam" id="PF02737">
    <property type="entry name" value="3HCDH_N"/>
    <property type="match status" value="1"/>
</dbReference>
<dbReference type="InterPro" id="IPR022694">
    <property type="entry name" value="3-OHacyl-CoA_DH"/>
</dbReference>
<comment type="caution">
    <text evidence="7">The sequence shown here is derived from an EMBL/GenBank/DDBJ whole genome shotgun (WGS) entry which is preliminary data.</text>
</comment>
<dbReference type="InterPro" id="IPR036291">
    <property type="entry name" value="NAD(P)-bd_dom_sf"/>
</dbReference>
<dbReference type="RefSeq" id="WP_111630390.1">
    <property type="nucleotide sequence ID" value="NZ_QLMC01000005.1"/>
</dbReference>
<evidence type="ECO:0000256" key="3">
    <source>
        <dbReference type="PIRSR" id="PIRSR000105-1"/>
    </source>
</evidence>
<dbReference type="AlphaFoldDB" id="A0A327WR90"/>
<comment type="similarity">
    <text evidence="1">Belongs to the 3-hydroxyacyl-CoA dehydrogenase family.</text>
</comment>
<keyword evidence="4" id="KW-0472">Membrane</keyword>
<dbReference type="SUPFAM" id="SSF48179">
    <property type="entry name" value="6-phosphogluconate dehydrogenase C-terminal domain-like"/>
    <property type="match status" value="1"/>
</dbReference>
<gene>
    <name evidence="7" type="ORF">LX87_04406</name>
</gene>
<feature type="domain" description="3-hydroxyacyl-CoA dehydrogenase C-terminal" evidence="5">
    <location>
        <begin position="192"/>
        <end position="290"/>
    </location>
</feature>
<evidence type="ECO:0000256" key="1">
    <source>
        <dbReference type="ARBA" id="ARBA00009463"/>
    </source>
</evidence>
<sequence>MDQMIQTSEISVGVVGLGLMGSSIVAALLLSGHPVKAIAPLPDELADAPERIYSQIKHGDEADLLRKPPEAYRAQLTVSGDYNILSDCRLVLECVTERIAIKQSVYQKIAAVVSADTVIASNTSAIPISQLQQYVPNPERFMGIHWAEPAYMTRFMEITCGTETSLERANWAFELAHYWQKEPTLLRKDIRGFVTNRLMYAIYREAFHLVETGAASVDAVDKAFRYDAGSWMTMMGIFRRMDYTGLQDYAEIFRRIFPLLSNSEEVPSLMKPLVDQQLRGTQSARGLYDYTEEEAKEWEKAFAVFNKDIFQLAARYPIRTDQRIG</sequence>
<dbReference type="InterPro" id="IPR008927">
    <property type="entry name" value="6-PGluconate_DH-like_C_sf"/>
</dbReference>
<dbReference type="PIRSF" id="PIRSF000105">
    <property type="entry name" value="HCDH"/>
    <property type="match status" value="1"/>
</dbReference>
<dbReference type="PROSITE" id="PS00067">
    <property type="entry name" value="3HCDH"/>
    <property type="match status" value="1"/>
</dbReference>
<keyword evidence="4" id="KW-0812">Transmembrane</keyword>
<dbReference type="Proteomes" id="UP000248790">
    <property type="component" value="Unassembled WGS sequence"/>
</dbReference>
<dbReference type="InterPro" id="IPR013328">
    <property type="entry name" value="6PGD_dom2"/>
</dbReference>
<evidence type="ECO:0000256" key="2">
    <source>
        <dbReference type="ARBA" id="ARBA00023002"/>
    </source>
</evidence>
<dbReference type="GO" id="GO:0070403">
    <property type="term" value="F:NAD+ binding"/>
    <property type="evidence" value="ECO:0007669"/>
    <property type="project" value="InterPro"/>
</dbReference>
<dbReference type="InterPro" id="IPR006108">
    <property type="entry name" value="3HC_DH_C"/>
</dbReference>
<keyword evidence="8" id="KW-1185">Reference proteome</keyword>
<name>A0A327WR90_LARAB</name>